<dbReference type="InterPro" id="IPR012548">
    <property type="entry name" value="MATCAP"/>
</dbReference>
<dbReference type="RefSeq" id="WP_085765509.1">
    <property type="nucleotide sequence ID" value="NZ_CP019344.1"/>
</dbReference>
<dbReference type="GO" id="GO:0080164">
    <property type="term" value="P:regulation of nitric oxide metabolic process"/>
    <property type="evidence" value="ECO:0007669"/>
    <property type="project" value="TreeGrafter"/>
</dbReference>
<dbReference type="STRING" id="331648.BST97_01085"/>
<dbReference type="AlphaFoldDB" id="A0A1W6MGV2"/>
<evidence type="ECO:0008006" key="7">
    <source>
        <dbReference type="Google" id="ProtNLM"/>
    </source>
</evidence>
<dbReference type="Proteomes" id="UP000193431">
    <property type="component" value="Chromosome"/>
</dbReference>
<evidence type="ECO:0000256" key="1">
    <source>
        <dbReference type="ARBA" id="ARBA00001947"/>
    </source>
</evidence>
<gene>
    <name evidence="5" type="ORF">BST97_01085</name>
</gene>
<evidence type="ECO:0000313" key="5">
    <source>
        <dbReference type="EMBL" id="ARN76709.1"/>
    </source>
</evidence>
<keyword evidence="2" id="KW-0645">Protease</keyword>
<evidence type="ECO:0000256" key="3">
    <source>
        <dbReference type="ARBA" id="ARBA00022801"/>
    </source>
</evidence>
<dbReference type="Pfam" id="PF08014">
    <property type="entry name" value="MATCAP"/>
    <property type="match status" value="1"/>
</dbReference>
<evidence type="ECO:0000313" key="6">
    <source>
        <dbReference type="Proteomes" id="UP000193431"/>
    </source>
</evidence>
<dbReference type="PANTHER" id="PTHR31817">
    <property type="match status" value="1"/>
</dbReference>
<dbReference type="OrthoDB" id="9785840at2"/>
<keyword evidence="6" id="KW-1185">Reference proteome</keyword>
<dbReference type="PANTHER" id="PTHR31817:SF0">
    <property type="entry name" value="CHROMOSOME UNDETERMINED SCAFFOLD_67, WHOLE GENOME SHOTGUN SEQUENCE"/>
    <property type="match status" value="1"/>
</dbReference>
<evidence type="ECO:0000256" key="2">
    <source>
        <dbReference type="ARBA" id="ARBA00022670"/>
    </source>
</evidence>
<keyword evidence="4" id="KW-0482">Metalloprotease</keyword>
<dbReference type="SMART" id="SM01154">
    <property type="entry name" value="DUF1704"/>
    <property type="match status" value="1"/>
</dbReference>
<sequence length="398" mass="46569">MPTDSTIDTTVLSKEFTHKKDALLEIDANIDRIVRRIEMLAYVNPLNIAQERKKFFQSKYLYNPQFKYRKVKFNPYKIHRLLFSQRLERIENDDIRDLYKDIIYTYSGLLQCIETIAQPNNQFYFNSLRFFGTPTEKTVENAKFILHFTEDQDELPNSKKLYSTEEATRFFKNFREQYDFDFDIKTSSAMSAAAMVSNSQRALILKKNHQYSQHELNVLGHHEIGVHLVTTFNAAEQPLTIFSNGFPNYEETQEGLAVMSEYMSGNLTVNRLKELAYRVMAVDSLTKGYDFQDTFDLLHNQLKLDRERSFGITLRTHRGGGWTKDALYLSGLKKVYDYYKTGEDLEPIMLGKCSLDFNDGVQAMKEEGYVAEIKHRSKSFEQCLNQNEQVEFILKNLK</sequence>
<dbReference type="EMBL" id="CP019344">
    <property type="protein sequence ID" value="ARN76709.1"/>
    <property type="molecule type" value="Genomic_DNA"/>
</dbReference>
<proteinExistence type="predicted"/>
<dbReference type="GO" id="GO:0006508">
    <property type="term" value="P:proteolysis"/>
    <property type="evidence" value="ECO:0007669"/>
    <property type="project" value="UniProtKB-KW"/>
</dbReference>
<name>A0A1W6MGV2_9FLAO</name>
<evidence type="ECO:0000256" key="4">
    <source>
        <dbReference type="ARBA" id="ARBA00023049"/>
    </source>
</evidence>
<accession>A0A1W6MGV2</accession>
<comment type="cofactor">
    <cofactor evidence="1">
        <name>Zn(2+)</name>
        <dbReference type="ChEBI" id="CHEBI:29105"/>
    </cofactor>
</comment>
<keyword evidence="3" id="KW-0378">Hydrolase</keyword>
<protein>
    <recommendedName>
        <fullName evidence="7">DUF1704 domain-containing protein</fullName>
    </recommendedName>
</protein>
<organism evidence="5 6">
    <name type="scientific">Nonlabens spongiae</name>
    <dbReference type="NCBI Taxonomy" id="331648"/>
    <lineage>
        <taxon>Bacteria</taxon>
        <taxon>Pseudomonadati</taxon>
        <taxon>Bacteroidota</taxon>
        <taxon>Flavobacteriia</taxon>
        <taxon>Flavobacteriales</taxon>
        <taxon>Flavobacteriaceae</taxon>
        <taxon>Nonlabens</taxon>
    </lineage>
</organism>
<reference evidence="5 6" key="1">
    <citation type="submission" date="2016-11" db="EMBL/GenBank/DDBJ databases">
        <title>Trade-off between light-utilization and light-protection in marine flavobacteria.</title>
        <authorList>
            <person name="Kumagai Y."/>
        </authorList>
    </citation>
    <scope>NUCLEOTIDE SEQUENCE [LARGE SCALE GENOMIC DNA]</scope>
    <source>
        <strain evidence="5 6">JCM 13191</strain>
    </source>
</reference>
<dbReference type="GO" id="GO:0008237">
    <property type="term" value="F:metallopeptidase activity"/>
    <property type="evidence" value="ECO:0007669"/>
    <property type="project" value="UniProtKB-KW"/>
</dbReference>